<accession>A0A846QPY5</accession>
<comment type="caution">
    <text evidence="2">The sequence shown here is derived from an EMBL/GenBank/DDBJ whole genome shotgun (WGS) entry which is preliminary data.</text>
</comment>
<name>A0A846QPY5_9BACT</name>
<feature type="domain" description="Putative heavy-metal chelation" evidence="1">
    <location>
        <begin position="111"/>
        <end position="241"/>
    </location>
</feature>
<keyword evidence="3" id="KW-1185">Reference proteome</keyword>
<evidence type="ECO:0000313" key="3">
    <source>
        <dbReference type="Proteomes" id="UP000580856"/>
    </source>
</evidence>
<dbReference type="Proteomes" id="UP000580856">
    <property type="component" value="Unassembled WGS sequence"/>
</dbReference>
<protein>
    <recommendedName>
        <fullName evidence="1">Putative heavy-metal chelation domain-containing protein</fullName>
    </recommendedName>
</protein>
<sequence length="248" mass="25650">MHDIILSRILADASRELDGPVTQTVIGGHMVGVAGGRAGIATRIGSDHGRQPEPTSASLPATLLELAERILAPADDAAHPQARALALAAINALTPPPQEASELPGQQLIAEHGGGKHVVVVGHFPFVERMDREGKVFASLAVLELAPRPGDLPADKAAGVLPQADFVAITGTTLLNGSLGGLLALCRPDAHVMLLGPSVPFSPSLFDMGVRTLAGAVVDDTQHAFADIAAGRPFKAVRGTRSLVWTKP</sequence>
<dbReference type="Gene3D" id="3.30.390.100">
    <property type="match status" value="1"/>
</dbReference>
<dbReference type="InterPro" id="IPR007161">
    <property type="entry name" value="DUF364"/>
</dbReference>
<dbReference type="Pfam" id="PF04016">
    <property type="entry name" value="DUF364"/>
    <property type="match status" value="1"/>
</dbReference>
<organism evidence="2 3">
    <name type="scientific">Desulfobaculum xiamenense</name>
    <dbReference type="NCBI Taxonomy" id="995050"/>
    <lineage>
        <taxon>Bacteria</taxon>
        <taxon>Pseudomonadati</taxon>
        <taxon>Thermodesulfobacteriota</taxon>
        <taxon>Desulfovibrionia</taxon>
        <taxon>Desulfovibrionales</taxon>
        <taxon>Desulfovibrionaceae</taxon>
        <taxon>Desulfobaculum</taxon>
    </lineage>
</organism>
<evidence type="ECO:0000259" key="1">
    <source>
        <dbReference type="Pfam" id="PF04016"/>
    </source>
</evidence>
<dbReference type="Gene3D" id="3.40.50.11590">
    <property type="match status" value="1"/>
</dbReference>
<dbReference type="EMBL" id="JAATJA010000001">
    <property type="protein sequence ID" value="NJB67465.1"/>
    <property type="molecule type" value="Genomic_DNA"/>
</dbReference>
<dbReference type="RefSeq" id="WP_167940519.1">
    <property type="nucleotide sequence ID" value="NZ_JAATJA010000001.1"/>
</dbReference>
<reference evidence="2 3" key="1">
    <citation type="submission" date="2020-03" db="EMBL/GenBank/DDBJ databases">
        <title>Genomic Encyclopedia of Type Strains, Phase IV (KMG-IV): sequencing the most valuable type-strain genomes for metagenomic binning, comparative biology and taxonomic classification.</title>
        <authorList>
            <person name="Goeker M."/>
        </authorList>
    </citation>
    <scope>NUCLEOTIDE SEQUENCE [LARGE SCALE GENOMIC DNA]</scope>
    <source>
        <strain evidence="2 3">DSM 24233</strain>
    </source>
</reference>
<dbReference type="SUPFAM" id="SSF159713">
    <property type="entry name" value="Dhaf3308-like"/>
    <property type="match status" value="1"/>
</dbReference>
<gene>
    <name evidence="2" type="ORF">GGQ74_001105</name>
</gene>
<dbReference type="AlphaFoldDB" id="A0A846QPY5"/>
<proteinExistence type="predicted"/>
<evidence type="ECO:0000313" key="2">
    <source>
        <dbReference type="EMBL" id="NJB67465.1"/>
    </source>
</evidence>